<evidence type="ECO:0000313" key="6">
    <source>
        <dbReference type="Proteomes" id="UP001177769"/>
    </source>
</evidence>
<keyword evidence="2" id="KW-0964">Secreted</keyword>
<dbReference type="RefSeq" id="WP_285231171.1">
    <property type="nucleotide sequence ID" value="NZ_CP116346.1"/>
</dbReference>
<dbReference type="AlphaFoldDB" id="A0AA95SLD0"/>
<keyword evidence="6" id="KW-1185">Reference proteome</keyword>
<dbReference type="EMBL" id="CP116346">
    <property type="protein sequence ID" value="WIT10102.1"/>
    <property type="molecule type" value="Genomic_DNA"/>
</dbReference>
<name>A0AA95SLD0_9BURK</name>
<dbReference type="Pfam" id="PF04674">
    <property type="entry name" value="Phi_1"/>
    <property type="match status" value="1"/>
</dbReference>
<dbReference type="GO" id="GO:0005576">
    <property type="term" value="C:extracellular region"/>
    <property type="evidence" value="ECO:0007669"/>
    <property type="project" value="UniProtKB-SubCell"/>
</dbReference>
<comment type="subcellular location">
    <subcellularLocation>
        <location evidence="1">Secreted</location>
    </subcellularLocation>
</comment>
<proteinExistence type="predicted"/>
<feature type="signal peptide" evidence="4">
    <location>
        <begin position="1"/>
        <end position="22"/>
    </location>
</feature>
<dbReference type="InterPro" id="IPR006766">
    <property type="entry name" value="EXORDIUM-like"/>
</dbReference>
<sequence>MTSITGTSLLALALGLSGAAMADADKETVPNKISHRLNPGHPTIEAASTGGTGTLSAISWRGGPVMTGAPNVHLIWYGNWAQSNGSDTAAGQQIVRDFMSGVSNSPYLAINSTYTGSNGTVSGLIGTVSEASVGYTNGTRLRDADISKIVSNYISSSGKKDSNAVYFVLTSSDVAETSGFCNKYCGWHTSANIQSTNIKYSFVGNANRCLASCAAQSTSPNGNAGVDGMLSVVAHELEETLTDPNPSSGWVDSSGAENADKCAWTFGHFQQTAANGASYNMTLNTVSGSKNYLIQRNLSNVDNKCYMNGARTIY</sequence>
<dbReference type="PANTHER" id="PTHR31279:SF58">
    <property type="entry name" value="PROTEIN EXORDIUM-LIKE 2"/>
    <property type="match status" value="1"/>
</dbReference>
<protein>
    <submittedName>
        <fullName evidence="5">Uncharacterized protein</fullName>
    </submittedName>
</protein>
<feature type="chain" id="PRO_5041699820" evidence="4">
    <location>
        <begin position="23"/>
        <end position="314"/>
    </location>
</feature>
<dbReference type="Proteomes" id="UP001177769">
    <property type="component" value="Chromosome"/>
</dbReference>
<dbReference type="KEGG" id="pais:PFX98_14280"/>
<evidence type="ECO:0000256" key="2">
    <source>
        <dbReference type="ARBA" id="ARBA00022525"/>
    </source>
</evidence>
<dbReference type="PANTHER" id="PTHR31279">
    <property type="entry name" value="PROTEIN EXORDIUM-LIKE 5"/>
    <property type="match status" value="1"/>
</dbReference>
<evidence type="ECO:0000256" key="4">
    <source>
        <dbReference type="SAM" id="SignalP"/>
    </source>
</evidence>
<organism evidence="5 6">
    <name type="scientific">Paucibacter sediminis</name>
    <dbReference type="NCBI Taxonomy" id="3019553"/>
    <lineage>
        <taxon>Bacteria</taxon>
        <taxon>Pseudomonadati</taxon>
        <taxon>Pseudomonadota</taxon>
        <taxon>Betaproteobacteria</taxon>
        <taxon>Burkholderiales</taxon>
        <taxon>Sphaerotilaceae</taxon>
        <taxon>Roseateles</taxon>
    </lineage>
</organism>
<reference evidence="5" key="1">
    <citation type="submission" date="2023-01" db="EMBL/GenBank/DDBJ databases">
        <title>Whole genome sequence of Paucibacter sp. S2-9 isolated from pond sediment.</title>
        <authorList>
            <person name="Jung J.Y."/>
        </authorList>
    </citation>
    <scope>NUCLEOTIDE SEQUENCE</scope>
    <source>
        <strain evidence="5">S2-9</strain>
    </source>
</reference>
<evidence type="ECO:0000256" key="1">
    <source>
        <dbReference type="ARBA" id="ARBA00004613"/>
    </source>
</evidence>
<evidence type="ECO:0000313" key="5">
    <source>
        <dbReference type="EMBL" id="WIT10102.1"/>
    </source>
</evidence>
<keyword evidence="3 4" id="KW-0732">Signal</keyword>
<evidence type="ECO:0000256" key="3">
    <source>
        <dbReference type="ARBA" id="ARBA00022729"/>
    </source>
</evidence>
<accession>A0AA95SLD0</accession>
<gene>
    <name evidence="5" type="ORF">PFX98_14280</name>
</gene>